<dbReference type="RefSeq" id="WP_273949192.1">
    <property type="nucleotide sequence ID" value="NZ_JAQSIP010000002.1"/>
</dbReference>
<protein>
    <submittedName>
        <fullName evidence="1">Uncharacterized protein</fullName>
    </submittedName>
</protein>
<sequence>MSYPSKSQRELMLDRLVIAQVRCILNLNGAVEALANETRNGSYSQNIKEKLDQISKATDGLMDAFQDYYEGPKND</sequence>
<dbReference type="EMBL" id="JAQSIP010000002">
    <property type="protein sequence ID" value="MDD0837879.1"/>
    <property type="molecule type" value="Genomic_DNA"/>
</dbReference>
<proteinExistence type="predicted"/>
<dbReference type="Proteomes" id="UP001528673">
    <property type="component" value="Unassembled WGS sequence"/>
</dbReference>
<evidence type="ECO:0000313" key="1">
    <source>
        <dbReference type="EMBL" id="MDD0837879.1"/>
    </source>
</evidence>
<accession>A0ABT5MX19</accession>
<organism evidence="1 2">
    <name type="scientific">Curvibacter cyanobacteriorum</name>
    <dbReference type="NCBI Taxonomy" id="3026422"/>
    <lineage>
        <taxon>Bacteria</taxon>
        <taxon>Pseudomonadati</taxon>
        <taxon>Pseudomonadota</taxon>
        <taxon>Betaproteobacteria</taxon>
        <taxon>Burkholderiales</taxon>
        <taxon>Comamonadaceae</taxon>
        <taxon>Curvibacter</taxon>
    </lineage>
</organism>
<reference evidence="1 2" key="1">
    <citation type="submission" date="2023-02" db="EMBL/GenBank/DDBJ databases">
        <title>Bacterial whole genomic sequence of Curvibacter sp. HBC61.</title>
        <authorList>
            <person name="Le V."/>
            <person name="Ko S.-R."/>
            <person name="Ahn C.-Y."/>
            <person name="Oh H.-M."/>
        </authorList>
    </citation>
    <scope>NUCLEOTIDE SEQUENCE [LARGE SCALE GENOMIC DNA]</scope>
    <source>
        <strain evidence="1 2">HBC61</strain>
    </source>
</reference>
<keyword evidence="2" id="KW-1185">Reference proteome</keyword>
<evidence type="ECO:0000313" key="2">
    <source>
        <dbReference type="Proteomes" id="UP001528673"/>
    </source>
</evidence>
<comment type="caution">
    <text evidence="1">The sequence shown here is derived from an EMBL/GenBank/DDBJ whole genome shotgun (WGS) entry which is preliminary data.</text>
</comment>
<name>A0ABT5MX19_9BURK</name>
<gene>
    <name evidence="1" type="ORF">PSQ40_04775</name>
</gene>